<sequence>MASLWPGLLLSWGVALAAVPPGPGVWNGGADVIFGQSAVFSGQDADLGTQMRAGILAAFQQWNQQNVRPSLGLISYDDLYDPDTCNATMHHLILVDQVFAIVGNVGTPTSKVALPIAVKYSIPFVGAFTGASFLREPFQRYVLNYRASYADEAGSMIQTAVERFYFSKISIFYQDDSFGQAGLKGAQAALRERRLEIYSLGTYPRNTTDTEAGLARMAASPAPEFVILVGTAKPVAKFVRAAKRIWSRTFFCAVSFVGSALLAAELGSAANRLNVYVTQVVESPNNTAVPLVSEYQQALLQSDASAMPDFTSLEGYIVGRFLAKIMSDLWSTIPDLNLSNISNFSGLREGLLDHVYTEGIIHLGSFRLGPFGLPAPQCMNLGSGCGCNQGMRRVFTSQILPDGSFEDLPALGFDFAACGYKPNTWTMTLGQTVALKTLRGQQLYNGTLAAIAKVNKDGYLGGVRLELLALDDSDDSLTAQTNTDSLIMASRVFAIVSSGHPDTANSMLEEAYPPAAVNTSTQALMIGIPAGSPKLRSPFNRNVVNVRASYGEEATAMVQYFVDTGPKVRRVGAFCGDSPFGVEACSEFNKALKTRGLAVVSQVNFSTPSSAQAVKDAAATMTASGPEAPELVILAGNAEPASRFVAFAKKLWPLCLFAAFASVGSEELGALLSLQNISKVFMSQVVPDPLGSSPIATSFRDDLASFDPLLRPEGDALEGYLNTMMLVEVLRASLPEVGRAVFLDQIYKTGGGFISAFGTRFGEWKDGVSGLGTCSQGLRQVWISRLAANGSIEYKKEYTLPQAMCESDHEECIKGYYRSDPEETCKECSPGSYTDGTNCSLCPPGKYGSSPSDSSYPCVLCQAGDFSSTGGQTTCSTCTAGLTNLSDPSACLPCESGTMHVFNNNSSNNNSNQIQCVACGAGRFSTEGSIICIACGENSVAKERSGRCDECSPGTSTDILRIECNRNVFFWAGQVVLSIFLVAVFCLLPKCLGLPVYILNVSREGRGGHVVVTTNGPHFISKRLEEVMPIQVRCEGTGHPELDAVHHGSLFSLRRSFTPFTSCRGASFQVRVLGWDRLELRSLEGTQLLEDFQASQGTLRPVFPTTMLRTGFFHIPFFVIQIKLVIIIVLIYAFNLSGVSSDLGEVLCGVGIAIVLAILITVLQRRLYMKTPLSRRLKLYRMKLAKENPYFRVCPRGPGRAITEGQLADFYAFFADFIQERNMYYTDANLVKPLTAEQQLSFAELAGPSQVQYFVSHYWGTPFKHFCESIELHAQSVATMRERNPIKSRRSTGSLKSLSDEDIRKQAYWICSLSNNQWSVSEELGHNWDESSFYLTLRSGFCLGTAMVIDSDALPLTRSWCLFEVLQTFLLMTEDEHFQGLQMCTASGVLNFGCTGVDVSMALATRLASLRLEDASASRLEDKLMIEGLVQSMPGGFRDVNVFVRRVFREALYLMKSGFEADFDRLTSMLEQVANVAGQEEMQSKGSLLHQASLHLESCSLKRVNSEEQGIVTEISVGRHRSSRSDLEHPVEAAANLAI</sequence>
<dbReference type="Pfam" id="PF13458">
    <property type="entry name" value="Peripla_BP_6"/>
    <property type="match status" value="2"/>
</dbReference>
<organism evidence="5 6">
    <name type="scientific">Polarella glacialis</name>
    <name type="common">Dinoflagellate</name>
    <dbReference type="NCBI Taxonomy" id="89957"/>
    <lineage>
        <taxon>Eukaryota</taxon>
        <taxon>Sar</taxon>
        <taxon>Alveolata</taxon>
        <taxon>Dinophyceae</taxon>
        <taxon>Suessiales</taxon>
        <taxon>Suessiaceae</taxon>
        <taxon>Polarella</taxon>
    </lineage>
</organism>
<reference evidence="5" key="1">
    <citation type="submission" date="2021-02" db="EMBL/GenBank/DDBJ databases">
        <authorList>
            <person name="Dougan E. K."/>
            <person name="Rhodes N."/>
            <person name="Thang M."/>
            <person name="Chan C."/>
        </authorList>
    </citation>
    <scope>NUCLEOTIDE SEQUENCE</scope>
</reference>
<dbReference type="InterPro" id="IPR028082">
    <property type="entry name" value="Peripla_BP_I"/>
</dbReference>
<keyword evidence="2" id="KW-0812">Transmembrane</keyword>
<dbReference type="Gene3D" id="3.40.50.2300">
    <property type="match status" value="4"/>
</dbReference>
<gene>
    <name evidence="5" type="ORF">PGLA2088_LOCUS34860</name>
</gene>
<feature type="signal peptide" evidence="3">
    <location>
        <begin position="1"/>
        <end position="17"/>
    </location>
</feature>
<evidence type="ECO:0000256" key="1">
    <source>
        <dbReference type="ARBA" id="ARBA00022729"/>
    </source>
</evidence>
<dbReference type="InterPro" id="IPR009030">
    <property type="entry name" value="Growth_fac_rcpt_cys_sf"/>
</dbReference>
<feature type="domain" description="Leucine-binding protein" evidence="4">
    <location>
        <begin position="440"/>
        <end position="759"/>
    </location>
</feature>
<evidence type="ECO:0000256" key="3">
    <source>
        <dbReference type="SAM" id="SignalP"/>
    </source>
</evidence>
<evidence type="ECO:0000259" key="4">
    <source>
        <dbReference type="Pfam" id="PF13458"/>
    </source>
</evidence>
<dbReference type="Proteomes" id="UP000626109">
    <property type="component" value="Unassembled WGS sequence"/>
</dbReference>
<dbReference type="EMBL" id="CAJNNW010031621">
    <property type="protein sequence ID" value="CAE8708238.1"/>
    <property type="molecule type" value="Genomic_DNA"/>
</dbReference>
<accession>A0A813KQZ3</accession>
<evidence type="ECO:0000256" key="2">
    <source>
        <dbReference type="SAM" id="Phobius"/>
    </source>
</evidence>
<dbReference type="PANTHER" id="PTHR47235:SF1">
    <property type="entry name" value="BLR6548 PROTEIN"/>
    <property type="match status" value="1"/>
</dbReference>
<dbReference type="InterPro" id="IPR028081">
    <property type="entry name" value="Leu-bd"/>
</dbReference>
<keyword evidence="2" id="KW-0472">Membrane</keyword>
<name>A0A813KQZ3_POLGL</name>
<dbReference type="SUPFAM" id="SSF53822">
    <property type="entry name" value="Periplasmic binding protein-like I"/>
    <property type="match status" value="2"/>
</dbReference>
<dbReference type="SMART" id="SM01411">
    <property type="entry name" value="Ephrin_rec_like"/>
    <property type="match status" value="3"/>
</dbReference>
<feature type="domain" description="Leucine-binding protein" evidence="4">
    <location>
        <begin position="38"/>
        <end position="326"/>
    </location>
</feature>
<keyword evidence="1 3" id="KW-0732">Signal</keyword>
<proteinExistence type="predicted"/>
<comment type="caution">
    <text evidence="5">The sequence shown here is derived from an EMBL/GenBank/DDBJ whole genome shotgun (WGS) entry which is preliminary data.</text>
</comment>
<protein>
    <recommendedName>
        <fullName evidence="4">Leucine-binding protein domain-containing protein</fullName>
    </recommendedName>
</protein>
<dbReference type="SUPFAM" id="SSF57184">
    <property type="entry name" value="Growth factor receptor domain"/>
    <property type="match status" value="1"/>
</dbReference>
<dbReference type="CDD" id="cd19978">
    <property type="entry name" value="PBP1_ABC_ligand_binding-like"/>
    <property type="match status" value="1"/>
</dbReference>
<evidence type="ECO:0000313" key="5">
    <source>
        <dbReference type="EMBL" id="CAE8708238.1"/>
    </source>
</evidence>
<keyword evidence="2" id="KW-1133">Transmembrane helix</keyword>
<feature type="transmembrane region" description="Helical" evidence="2">
    <location>
        <begin position="1146"/>
        <end position="1168"/>
    </location>
</feature>
<dbReference type="PANTHER" id="PTHR47235">
    <property type="entry name" value="BLR6548 PROTEIN"/>
    <property type="match status" value="1"/>
</dbReference>
<feature type="chain" id="PRO_5032973123" description="Leucine-binding protein domain-containing protein" evidence="3">
    <location>
        <begin position="18"/>
        <end position="1539"/>
    </location>
</feature>
<evidence type="ECO:0000313" key="6">
    <source>
        <dbReference type="Proteomes" id="UP000626109"/>
    </source>
</evidence>
<feature type="transmembrane region" description="Helical" evidence="2">
    <location>
        <begin position="1112"/>
        <end position="1134"/>
    </location>
</feature>